<dbReference type="Proteomes" id="UP000295302">
    <property type="component" value="Unassembled WGS sequence"/>
</dbReference>
<name>A0A4R4ZDA9_9ACTN</name>
<dbReference type="GO" id="GO:0016651">
    <property type="term" value="F:oxidoreductase activity, acting on NAD(P)H"/>
    <property type="evidence" value="ECO:0007669"/>
    <property type="project" value="TreeGrafter"/>
</dbReference>
<sequence length="317" mass="32197">MRAIVLTETGGPERLQPAELPRPRPGEGQVLIRAQAVGVSYAETQIRAGVLPFPLSPPAVIGAEAAGEVVEVGAGVAQDLLGRTVVGVTGGVGAYAEYVALPASMAFPVPDGVTPSQALAAAAPGAIALALLHRARLDGGETVLVEAGTSTVGTYLVRHAKEFGAGHVIATAGSAGKRSRALASGADTVLDHGTPGWPAQLPDVDVVFESIAGPSAGQVLARLTPGSGRMLYYGLLSGRPAAVTAADLMERGVTIIGCSGPAWAARTFGIHYPAMLARLASGRSEARIGRTLPLEQAAEAHRLVEGRAVDGRVLLVP</sequence>
<evidence type="ECO:0000256" key="2">
    <source>
        <dbReference type="ARBA" id="ARBA00023002"/>
    </source>
</evidence>
<keyword evidence="2" id="KW-0560">Oxidoreductase</keyword>
<dbReference type="SMART" id="SM00829">
    <property type="entry name" value="PKS_ER"/>
    <property type="match status" value="1"/>
</dbReference>
<dbReference type="AlphaFoldDB" id="A0A4R4ZDA9"/>
<dbReference type="EMBL" id="SMKQ01000003">
    <property type="protein sequence ID" value="TDD56451.1"/>
    <property type="molecule type" value="Genomic_DNA"/>
</dbReference>
<accession>A0A4R4ZDA9</accession>
<dbReference type="InterPro" id="IPR013149">
    <property type="entry name" value="ADH-like_C"/>
</dbReference>
<organism evidence="5 6">
    <name type="scientific">Nonomuraea terrae</name>
    <dbReference type="NCBI Taxonomy" id="2530383"/>
    <lineage>
        <taxon>Bacteria</taxon>
        <taxon>Bacillati</taxon>
        <taxon>Actinomycetota</taxon>
        <taxon>Actinomycetes</taxon>
        <taxon>Streptosporangiales</taxon>
        <taxon>Streptosporangiaceae</taxon>
        <taxon>Nonomuraea</taxon>
    </lineage>
</organism>
<evidence type="ECO:0000256" key="3">
    <source>
        <dbReference type="SAM" id="MobiDB-lite"/>
    </source>
</evidence>
<dbReference type="InterPro" id="IPR020843">
    <property type="entry name" value="ER"/>
</dbReference>
<dbReference type="PANTHER" id="PTHR48106">
    <property type="entry name" value="QUINONE OXIDOREDUCTASE PIG3-RELATED"/>
    <property type="match status" value="1"/>
</dbReference>
<dbReference type="SUPFAM" id="SSF51735">
    <property type="entry name" value="NAD(P)-binding Rossmann-fold domains"/>
    <property type="match status" value="1"/>
</dbReference>
<dbReference type="Gene3D" id="3.90.180.10">
    <property type="entry name" value="Medium-chain alcohol dehydrogenases, catalytic domain"/>
    <property type="match status" value="1"/>
</dbReference>
<dbReference type="Pfam" id="PF00107">
    <property type="entry name" value="ADH_zinc_N"/>
    <property type="match status" value="1"/>
</dbReference>
<dbReference type="SUPFAM" id="SSF50129">
    <property type="entry name" value="GroES-like"/>
    <property type="match status" value="1"/>
</dbReference>
<evidence type="ECO:0000259" key="4">
    <source>
        <dbReference type="SMART" id="SM00829"/>
    </source>
</evidence>
<comment type="caution">
    <text evidence="5">The sequence shown here is derived from an EMBL/GenBank/DDBJ whole genome shotgun (WGS) entry which is preliminary data.</text>
</comment>
<feature type="region of interest" description="Disordered" evidence="3">
    <location>
        <begin position="1"/>
        <end position="26"/>
    </location>
</feature>
<dbReference type="Gene3D" id="3.40.50.720">
    <property type="entry name" value="NAD(P)-binding Rossmann-like Domain"/>
    <property type="match status" value="1"/>
</dbReference>
<keyword evidence="6" id="KW-1185">Reference proteome</keyword>
<dbReference type="InterPro" id="IPR036291">
    <property type="entry name" value="NAD(P)-bd_dom_sf"/>
</dbReference>
<dbReference type="InterPro" id="IPR011032">
    <property type="entry name" value="GroES-like_sf"/>
</dbReference>
<dbReference type="GO" id="GO:0070402">
    <property type="term" value="F:NADPH binding"/>
    <property type="evidence" value="ECO:0007669"/>
    <property type="project" value="TreeGrafter"/>
</dbReference>
<dbReference type="PANTHER" id="PTHR48106:SF18">
    <property type="entry name" value="QUINONE OXIDOREDUCTASE PIG3"/>
    <property type="match status" value="1"/>
</dbReference>
<keyword evidence="1" id="KW-0521">NADP</keyword>
<dbReference type="InterPro" id="IPR013154">
    <property type="entry name" value="ADH-like_N"/>
</dbReference>
<reference evidence="5 6" key="1">
    <citation type="submission" date="2019-03" db="EMBL/GenBank/DDBJ databases">
        <title>Draft genome sequences of novel Actinobacteria.</title>
        <authorList>
            <person name="Sahin N."/>
            <person name="Ay H."/>
            <person name="Saygin H."/>
        </authorList>
    </citation>
    <scope>NUCLEOTIDE SEQUENCE [LARGE SCALE GENOMIC DNA]</scope>
    <source>
        <strain evidence="5 6">CH32</strain>
    </source>
</reference>
<evidence type="ECO:0000313" key="5">
    <source>
        <dbReference type="EMBL" id="TDD56451.1"/>
    </source>
</evidence>
<dbReference type="OrthoDB" id="5195079at2"/>
<evidence type="ECO:0000256" key="1">
    <source>
        <dbReference type="ARBA" id="ARBA00022857"/>
    </source>
</evidence>
<protein>
    <submittedName>
        <fullName evidence="5">Zinc-binding alcohol dehydrogenase family protein</fullName>
    </submittedName>
</protein>
<gene>
    <name evidence="5" type="ORF">E1286_02150</name>
</gene>
<evidence type="ECO:0000313" key="6">
    <source>
        <dbReference type="Proteomes" id="UP000295302"/>
    </source>
</evidence>
<dbReference type="RefSeq" id="WP_132608565.1">
    <property type="nucleotide sequence ID" value="NZ_SMKQ01000003.1"/>
</dbReference>
<proteinExistence type="predicted"/>
<feature type="domain" description="Enoyl reductase (ER)" evidence="4">
    <location>
        <begin position="10"/>
        <end position="315"/>
    </location>
</feature>
<dbReference type="Pfam" id="PF08240">
    <property type="entry name" value="ADH_N"/>
    <property type="match status" value="1"/>
</dbReference>